<feature type="coiled-coil region" evidence="5">
    <location>
        <begin position="290"/>
        <end position="317"/>
    </location>
</feature>
<feature type="region of interest" description="Disordered" evidence="6">
    <location>
        <begin position="170"/>
        <end position="189"/>
    </location>
</feature>
<evidence type="ECO:0000256" key="5">
    <source>
        <dbReference type="SAM" id="Coils"/>
    </source>
</evidence>
<feature type="domain" description="GTD-binding" evidence="7">
    <location>
        <begin position="1"/>
        <end position="61"/>
    </location>
</feature>
<dbReference type="InterPro" id="IPR007656">
    <property type="entry name" value="GTD-bd"/>
</dbReference>
<keyword evidence="3" id="KW-1133">Transmembrane helix</keyword>
<accession>A0A7N0SWY0</accession>
<dbReference type="PROSITE" id="PS51775">
    <property type="entry name" value="GTD_BINDING"/>
    <property type="match status" value="1"/>
</dbReference>
<dbReference type="PANTHER" id="PTHR31422">
    <property type="entry name" value="BNAANNG28530D PROTEIN"/>
    <property type="match status" value="1"/>
</dbReference>
<dbReference type="Gramene" id="Kaladp0011s0771.1.v1.1">
    <property type="protein sequence ID" value="Kaladp0011s0771.1.v1.1"/>
    <property type="gene ID" value="Kaladp0011s0771.v1.1"/>
</dbReference>
<evidence type="ECO:0000256" key="6">
    <source>
        <dbReference type="SAM" id="MobiDB-lite"/>
    </source>
</evidence>
<keyword evidence="5" id="KW-0175">Coiled coil</keyword>
<name>A0A7N0SWY0_KALFE</name>
<keyword evidence="2" id="KW-0812">Transmembrane</keyword>
<dbReference type="Pfam" id="PF04576">
    <property type="entry name" value="Zein-binding"/>
    <property type="match status" value="1"/>
</dbReference>
<sequence>MSMILRLQREKAEIQMEARQFKRFAEEKMAHDQQEFGALEELLYKREQSIQALTCKVQAYKHRMMSFGLTESELEGERVASLSRNASVNDGSQFDFPAYDYPPLKCNVNEINGPDGDFEDVEKYAFGETPRSEDHLRNLDHRISDMEKSPRSPSYGDMTTSKRVLEKVIVGQSPRRSKHSRKFSTGSSGSLLSQAREIDAYFTTDTPRLGTSFKNTECISQVENFSNRNVDETSDIGDDTTDIICTIDSIHHGAPHTSFIETKAGIGECEDSLTTPRDSLENAENGDPEIKKLYMRLQALEADRESMKQAIISMRTDKAQLVLLREIAQQLCKEMAPEKRASVKKTTAMGNLSFMFVFKWITSFILWRKKASQSKYMFGGSSSNVGLLMLLDKGTRTMPWRCITSTQV</sequence>
<keyword evidence="9" id="KW-1185">Reference proteome</keyword>
<evidence type="ECO:0000256" key="2">
    <source>
        <dbReference type="ARBA" id="ARBA00022692"/>
    </source>
</evidence>
<evidence type="ECO:0000313" key="8">
    <source>
        <dbReference type="EnsemblPlants" id="Kaladp0011s0771.1.v1.1"/>
    </source>
</evidence>
<protein>
    <recommendedName>
        <fullName evidence="7">GTD-binding domain-containing protein</fullName>
    </recommendedName>
</protein>
<dbReference type="AlphaFoldDB" id="A0A7N0SWY0"/>
<keyword evidence="4" id="KW-0472">Membrane</keyword>
<evidence type="ECO:0000256" key="4">
    <source>
        <dbReference type="ARBA" id="ARBA00023136"/>
    </source>
</evidence>
<reference evidence="8" key="1">
    <citation type="submission" date="2021-01" db="UniProtKB">
        <authorList>
            <consortium name="EnsemblPlants"/>
        </authorList>
    </citation>
    <scope>IDENTIFICATION</scope>
</reference>
<dbReference type="EnsemblPlants" id="Kaladp0011s0771.1.v1.1">
    <property type="protein sequence ID" value="Kaladp0011s0771.1.v1.1"/>
    <property type="gene ID" value="Kaladp0011s0771.v1.1"/>
</dbReference>
<dbReference type="PANTHER" id="PTHR31422:SF0">
    <property type="entry name" value="MYOSIN-BINDING PROTEIN 7"/>
    <property type="match status" value="1"/>
</dbReference>
<dbReference type="OMA" id="KANIGTY"/>
<proteinExistence type="predicted"/>
<dbReference type="GO" id="GO:0080115">
    <property type="term" value="F:myosin XI tail binding"/>
    <property type="evidence" value="ECO:0007669"/>
    <property type="project" value="UniProtKB-ARBA"/>
</dbReference>
<comment type="subcellular location">
    <subcellularLocation>
        <location evidence="1">Membrane</location>
    </subcellularLocation>
</comment>
<evidence type="ECO:0000313" key="9">
    <source>
        <dbReference type="Proteomes" id="UP000594263"/>
    </source>
</evidence>
<evidence type="ECO:0000256" key="3">
    <source>
        <dbReference type="ARBA" id="ARBA00022989"/>
    </source>
</evidence>
<organism evidence="8 9">
    <name type="scientific">Kalanchoe fedtschenkoi</name>
    <name type="common">Lavender scallops</name>
    <name type="synonym">South American air plant</name>
    <dbReference type="NCBI Taxonomy" id="63787"/>
    <lineage>
        <taxon>Eukaryota</taxon>
        <taxon>Viridiplantae</taxon>
        <taxon>Streptophyta</taxon>
        <taxon>Embryophyta</taxon>
        <taxon>Tracheophyta</taxon>
        <taxon>Spermatophyta</taxon>
        <taxon>Magnoliopsida</taxon>
        <taxon>eudicotyledons</taxon>
        <taxon>Gunneridae</taxon>
        <taxon>Pentapetalae</taxon>
        <taxon>Saxifragales</taxon>
        <taxon>Crassulaceae</taxon>
        <taxon>Kalanchoe</taxon>
    </lineage>
</organism>
<evidence type="ECO:0000256" key="1">
    <source>
        <dbReference type="ARBA" id="ARBA00004370"/>
    </source>
</evidence>
<dbReference type="Proteomes" id="UP000594263">
    <property type="component" value="Unplaced"/>
</dbReference>
<dbReference type="GO" id="GO:0016020">
    <property type="term" value="C:membrane"/>
    <property type="evidence" value="ECO:0007669"/>
    <property type="project" value="UniProtKB-SubCell"/>
</dbReference>
<evidence type="ECO:0000259" key="7">
    <source>
        <dbReference type="PROSITE" id="PS51775"/>
    </source>
</evidence>